<dbReference type="RefSeq" id="WP_085222832.1">
    <property type="nucleotide sequence ID" value="NZ_AP022576.1"/>
</dbReference>
<dbReference type="InterPro" id="IPR000030">
    <property type="entry name" value="PPE_dom"/>
</dbReference>
<dbReference type="Pfam" id="PF12484">
    <property type="entry name" value="PPE-SVP"/>
    <property type="match status" value="1"/>
</dbReference>
<dbReference type="Pfam" id="PF00823">
    <property type="entry name" value="PPE"/>
    <property type="match status" value="1"/>
</dbReference>
<sequence>MDFGALPPEINSGRIYSGPGSAPLLAAGTAWDGLASELRSTAAAYGSIIAELLSGWFGPSSTSMLAAAAPYLAWLESTAAQAEQTGLQAKAAAGAFEAVFAATIPPQVVAANRALLASLVATNVLGQNTPLIATTEAQYAEMWAQDAGAMYGYAGASEVATRLTPFTAPPTTTNDTATADQSAAVAAAAESAAASDVQSALSLATAQAPAAVQSLAANATVNAAAVELPLGLKDITGILKTFNGFMTNFVAGPYNPLGIGGLFRNWYQVAISIPAVGTGIQGIGPLLHPKALSGVLAPLLHSDLLTGAGALHPAGAVAAAAGRAGTVGALSVPANWASAVPAIRTVAAELPETMLEAAPAMAADDGMFAPTALSSLAGRAVGGTATRAVAPAVRVPGAVALDDIATTSTVIVIPPNAK</sequence>
<evidence type="ECO:0000259" key="2">
    <source>
        <dbReference type="Pfam" id="PF00823"/>
    </source>
</evidence>
<dbReference type="GO" id="GO:0052572">
    <property type="term" value="P:response to host immune response"/>
    <property type="evidence" value="ECO:0007669"/>
    <property type="project" value="TreeGrafter"/>
</dbReference>
<dbReference type="STRING" id="292462.AWC05_24825"/>
<comment type="similarity">
    <text evidence="1">Belongs to the mycobacterial PPE family.</text>
</comment>
<proteinExistence type="inferred from homology"/>
<gene>
    <name evidence="4" type="ORF">AWC05_24825</name>
</gene>
<organism evidence="4 5">
    <name type="scientific">Mycobacterium florentinum</name>
    <dbReference type="NCBI Taxonomy" id="292462"/>
    <lineage>
        <taxon>Bacteria</taxon>
        <taxon>Bacillati</taxon>
        <taxon>Actinomycetota</taxon>
        <taxon>Actinomycetes</taxon>
        <taxon>Mycobacteriales</taxon>
        <taxon>Mycobacteriaceae</taxon>
        <taxon>Mycobacterium</taxon>
        <taxon>Mycobacterium simiae complex</taxon>
    </lineage>
</organism>
<evidence type="ECO:0000259" key="3">
    <source>
        <dbReference type="Pfam" id="PF12484"/>
    </source>
</evidence>
<comment type="caution">
    <text evidence="4">The sequence shown here is derived from an EMBL/GenBank/DDBJ whole genome shotgun (WGS) entry which is preliminary data.</text>
</comment>
<feature type="domain" description="PPE family C-terminal" evidence="3">
    <location>
        <begin position="318"/>
        <end position="387"/>
    </location>
</feature>
<dbReference type="InterPro" id="IPR038332">
    <property type="entry name" value="PPE_sf"/>
</dbReference>
<evidence type="ECO:0000313" key="5">
    <source>
        <dbReference type="Proteomes" id="UP000193010"/>
    </source>
</evidence>
<keyword evidence="5" id="KW-1185">Reference proteome</keyword>
<dbReference type="EMBL" id="LQOV01000015">
    <property type="protein sequence ID" value="ORV52698.1"/>
    <property type="molecule type" value="Genomic_DNA"/>
</dbReference>
<feature type="domain" description="PPE" evidence="2">
    <location>
        <begin position="2"/>
        <end position="164"/>
    </location>
</feature>
<dbReference type="AlphaFoldDB" id="A0A1X1U7K8"/>
<dbReference type="Gene3D" id="1.20.1260.20">
    <property type="entry name" value="PPE superfamily"/>
    <property type="match status" value="1"/>
</dbReference>
<evidence type="ECO:0000313" key="4">
    <source>
        <dbReference type="EMBL" id="ORV52698.1"/>
    </source>
</evidence>
<dbReference type="OrthoDB" id="4696356at2"/>
<name>A0A1X1U7K8_MYCFL</name>
<evidence type="ECO:0000256" key="1">
    <source>
        <dbReference type="ARBA" id="ARBA00010652"/>
    </source>
</evidence>
<accession>A0A1X1U7K8</accession>
<reference evidence="4 5" key="1">
    <citation type="submission" date="2016-01" db="EMBL/GenBank/DDBJ databases">
        <title>The new phylogeny of the genus Mycobacterium.</title>
        <authorList>
            <person name="Tarcisio F."/>
            <person name="Conor M."/>
            <person name="Antonella G."/>
            <person name="Elisabetta G."/>
            <person name="Giulia F.S."/>
            <person name="Sara T."/>
            <person name="Anna F."/>
            <person name="Clotilde B."/>
            <person name="Roberto B."/>
            <person name="Veronica D.S."/>
            <person name="Fabio R."/>
            <person name="Monica P."/>
            <person name="Olivier J."/>
            <person name="Enrico T."/>
            <person name="Nicola S."/>
        </authorList>
    </citation>
    <scope>NUCLEOTIDE SEQUENCE [LARGE SCALE GENOMIC DNA]</scope>
    <source>
        <strain evidence="4 5">DSM 44852</strain>
    </source>
</reference>
<dbReference type="PANTHER" id="PTHR46766">
    <property type="entry name" value="GLUTAMINE-RICH PROTEIN 2"/>
    <property type="match status" value="1"/>
</dbReference>
<evidence type="ECO:0008006" key="6">
    <source>
        <dbReference type="Google" id="ProtNLM"/>
    </source>
</evidence>
<dbReference type="InterPro" id="IPR022171">
    <property type="entry name" value="PPE_C"/>
</dbReference>
<dbReference type="SUPFAM" id="SSF140459">
    <property type="entry name" value="PE/PPE dimer-like"/>
    <property type="match status" value="1"/>
</dbReference>
<protein>
    <recommendedName>
        <fullName evidence="6">PPE family protein</fullName>
    </recommendedName>
</protein>
<dbReference type="Proteomes" id="UP000193010">
    <property type="component" value="Unassembled WGS sequence"/>
</dbReference>
<dbReference type="FunFam" id="1.20.1260.20:FF:000001">
    <property type="entry name" value="PPE family protein PPE41"/>
    <property type="match status" value="1"/>
</dbReference>
<dbReference type="PANTHER" id="PTHR46766:SF1">
    <property type="entry name" value="GLUTAMINE-RICH PROTEIN 2"/>
    <property type="match status" value="1"/>
</dbReference>